<keyword evidence="3" id="KW-1185">Reference proteome</keyword>
<protein>
    <recommendedName>
        <fullName evidence="1">Peptidase C14 caspase domain-containing protein</fullName>
    </recommendedName>
</protein>
<dbReference type="Pfam" id="PF00656">
    <property type="entry name" value="Peptidase_C14"/>
    <property type="match status" value="1"/>
</dbReference>
<dbReference type="EMBL" id="QGNY01000001">
    <property type="protein sequence ID" value="PWS33359.1"/>
    <property type="molecule type" value="Genomic_DNA"/>
</dbReference>
<dbReference type="GO" id="GO:0004197">
    <property type="term" value="F:cysteine-type endopeptidase activity"/>
    <property type="evidence" value="ECO:0007669"/>
    <property type="project" value="InterPro"/>
</dbReference>
<dbReference type="SUPFAM" id="SSF52129">
    <property type="entry name" value="Caspase-like"/>
    <property type="match status" value="1"/>
</dbReference>
<proteinExistence type="predicted"/>
<organism evidence="2 3">
    <name type="scientific">Pedobacter paludis</name>
    <dbReference type="NCBI Taxonomy" id="2203212"/>
    <lineage>
        <taxon>Bacteria</taxon>
        <taxon>Pseudomonadati</taxon>
        <taxon>Bacteroidota</taxon>
        <taxon>Sphingobacteriia</taxon>
        <taxon>Sphingobacteriales</taxon>
        <taxon>Sphingobacteriaceae</taxon>
        <taxon>Pedobacter</taxon>
    </lineage>
</organism>
<feature type="domain" description="Peptidase C14 caspase" evidence="1">
    <location>
        <begin position="24"/>
        <end position="228"/>
    </location>
</feature>
<dbReference type="AlphaFoldDB" id="A0A317F630"/>
<dbReference type="Proteomes" id="UP000245391">
    <property type="component" value="Unassembled WGS sequence"/>
</dbReference>
<gene>
    <name evidence="2" type="ORF">DF947_01665</name>
</gene>
<name>A0A317F630_9SPHI</name>
<comment type="caution">
    <text evidence="2">The sequence shown here is derived from an EMBL/GenBank/DDBJ whole genome shotgun (WGS) entry which is preliminary data.</text>
</comment>
<dbReference type="OrthoDB" id="1491023at2"/>
<dbReference type="Gene3D" id="3.40.50.1460">
    <property type="match status" value="1"/>
</dbReference>
<evidence type="ECO:0000259" key="1">
    <source>
        <dbReference type="Pfam" id="PF00656"/>
    </source>
</evidence>
<dbReference type="InterPro" id="IPR029030">
    <property type="entry name" value="Caspase-like_dom_sf"/>
</dbReference>
<dbReference type="RefSeq" id="WP_109927946.1">
    <property type="nucleotide sequence ID" value="NZ_QGNY01000001.1"/>
</dbReference>
<evidence type="ECO:0000313" key="3">
    <source>
        <dbReference type="Proteomes" id="UP000245391"/>
    </source>
</evidence>
<evidence type="ECO:0000313" key="2">
    <source>
        <dbReference type="EMBL" id="PWS33359.1"/>
    </source>
</evidence>
<dbReference type="GO" id="GO:0006508">
    <property type="term" value="P:proteolysis"/>
    <property type="evidence" value="ECO:0007669"/>
    <property type="project" value="InterPro"/>
</dbReference>
<accession>A0A317F630</accession>
<sequence>MDLIVEKSYAALFGVGQRAGDSEGMAVTKNDAKQLSKALVSACDFPRENIALLSDTNASKVGILGKLDELIEKTIQEEADLTIIFFSGHGVIIGNEGYLIANDSLNENITATAISKTEFSLKLKAIKTRKMVVFLDCCHAGIFAKSHTPLRSADIDVRGSNRVIICASHHAQLSLLSIPVSLFSFAIIEGLSGKYLKENDQDIELFSLAMYIRERVATLSDAKQQPEIDLIDGGSTSNFILATHPSGYNRRFFDEDFQLWEAHKNLLDLDAPVRIDEAYRNNFNINNGLFIKKQVANVINNYSGSQNMTNDVLSIANITSIGDTHISLNIGGEDVKIQNSLQSLQSELGKRKVEQLQTANIIYNIGAINHTSFDMIQGRKVFNFELIKAIINTLSAHNQDIKTFRGAAEKHSLDWERADQIRRVALGHIENSFIGIIRVQLRKLFAIGFEPMSEVKLEKYINQCNQLVNAIIRLFNFILIKTLCEAVQKNATKLTQEEMAILEPFYNAFFERSAEENYLTFKGLINICRLHQIQPAMDELMRFANGNTDKAFHNLELLKQKGVHSDGNDALYKFTDCASAEASIIKVFDGLGFLINYKMVVINGVAYEEAYRQQQFYVHKYSVLETDTLQKANKISYESKPIPSNAIIIYKGTYQLGINLFPFVIDLNSLTEEEYPKLYVFVHMGEVQDMLTYKFIEGEQLYQISGSKRQRTIKELNEEMTDADKRKLYKHDRIFEIFSDDKSTLI</sequence>
<dbReference type="InterPro" id="IPR011600">
    <property type="entry name" value="Pept_C14_caspase"/>
</dbReference>
<reference evidence="3" key="1">
    <citation type="submission" date="2018-05" db="EMBL/GenBank/DDBJ databases">
        <title>Pedobacter paludis sp. nov., isolated from wetland soil.</title>
        <authorList>
            <person name="Zhang Y."/>
        </authorList>
    </citation>
    <scope>NUCLEOTIDE SEQUENCE [LARGE SCALE GENOMIC DNA]</scope>
    <source>
        <strain evidence="3">R-8</strain>
    </source>
</reference>